<dbReference type="CDD" id="cd08278">
    <property type="entry name" value="benzyl_alcohol_DH"/>
    <property type="match status" value="1"/>
</dbReference>
<dbReference type="SUPFAM" id="SSF51735">
    <property type="entry name" value="NAD(P)-binding Rossmann-fold domains"/>
    <property type="match status" value="1"/>
</dbReference>
<accession>A0A8K0QTL4</accession>
<comment type="similarity">
    <text evidence="2 6">Belongs to the zinc-containing alcohol dehydrogenase family.</text>
</comment>
<evidence type="ECO:0000256" key="2">
    <source>
        <dbReference type="ARBA" id="ARBA00008072"/>
    </source>
</evidence>
<dbReference type="SMART" id="SM00829">
    <property type="entry name" value="PKS_ER"/>
    <property type="match status" value="1"/>
</dbReference>
<dbReference type="SUPFAM" id="SSF50129">
    <property type="entry name" value="GroES-like"/>
    <property type="match status" value="1"/>
</dbReference>
<evidence type="ECO:0000256" key="5">
    <source>
        <dbReference type="ARBA" id="ARBA00023002"/>
    </source>
</evidence>
<evidence type="ECO:0000313" key="9">
    <source>
        <dbReference type="Proteomes" id="UP000813461"/>
    </source>
</evidence>
<dbReference type="InterPro" id="IPR036291">
    <property type="entry name" value="NAD(P)-bd_dom_sf"/>
</dbReference>
<feature type="domain" description="Enoyl reductase (ER)" evidence="7">
    <location>
        <begin position="19"/>
        <end position="369"/>
    </location>
</feature>
<dbReference type="Gene3D" id="3.90.180.10">
    <property type="entry name" value="Medium-chain alcohol dehydrogenases, catalytic domain"/>
    <property type="match status" value="1"/>
</dbReference>
<dbReference type="PROSITE" id="PS00059">
    <property type="entry name" value="ADH_ZINC"/>
    <property type="match status" value="1"/>
</dbReference>
<evidence type="ECO:0000313" key="8">
    <source>
        <dbReference type="EMBL" id="KAH7070099.1"/>
    </source>
</evidence>
<dbReference type="PANTHER" id="PTHR43350">
    <property type="entry name" value="NAD-DEPENDENT ALCOHOL DEHYDROGENASE"/>
    <property type="match status" value="1"/>
</dbReference>
<gene>
    <name evidence="8" type="ORF">FB567DRAFT_539867</name>
</gene>
<dbReference type="OrthoDB" id="1560166at2759"/>
<keyword evidence="3 6" id="KW-0479">Metal-binding</keyword>
<dbReference type="GO" id="GO:0008270">
    <property type="term" value="F:zinc ion binding"/>
    <property type="evidence" value="ECO:0007669"/>
    <property type="project" value="InterPro"/>
</dbReference>
<dbReference type="AlphaFoldDB" id="A0A8K0QTL4"/>
<dbReference type="InterPro" id="IPR002328">
    <property type="entry name" value="ADH_Zn_CS"/>
</dbReference>
<dbReference type="Pfam" id="PF08240">
    <property type="entry name" value="ADH_N"/>
    <property type="match status" value="1"/>
</dbReference>
<keyword evidence="5" id="KW-0560">Oxidoreductase</keyword>
<comment type="caution">
    <text evidence="8">The sequence shown here is derived from an EMBL/GenBank/DDBJ whole genome shotgun (WGS) entry which is preliminary data.</text>
</comment>
<evidence type="ECO:0000259" key="7">
    <source>
        <dbReference type="SMART" id="SM00829"/>
    </source>
</evidence>
<dbReference type="Proteomes" id="UP000813461">
    <property type="component" value="Unassembled WGS sequence"/>
</dbReference>
<organism evidence="8 9">
    <name type="scientific">Paraphoma chrysanthemicola</name>
    <dbReference type="NCBI Taxonomy" id="798071"/>
    <lineage>
        <taxon>Eukaryota</taxon>
        <taxon>Fungi</taxon>
        <taxon>Dikarya</taxon>
        <taxon>Ascomycota</taxon>
        <taxon>Pezizomycotina</taxon>
        <taxon>Dothideomycetes</taxon>
        <taxon>Pleosporomycetidae</taxon>
        <taxon>Pleosporales</taxon>
        <taxon>Pleosporineae</taxon>
        <taxon>Phaeosphaeriaceae</taxon>
        <taxon>Paraphoma</taxon>
    </lineage>
</organism>
<proteinExistence type="inferred from homology"/>
<dbReference type="EMBL" id="JAGMVJ010000028">
    <property type="protein sequence ID" value="KAH7070099.1"/>
    <property type="molecule type" value="Genomic_DNA"/>
</dbReference>
<dbReference type="InterPro" id="IPR011032">
    <property type="entry name" value="GroES-like_sf"/>
</dbReference>
<dbReference type="PANTHER" id="PTHR43350:SF2">
    <property type="entry name" value="GROES-LIKE ZINC-BINDING ALCOHOL DEHYDROGENASE FAMILY PROTEIN"/>
    <property type="match status" value="1"/>
</dbReference>
<name>A0A8K0QTL4_9PLEO</name>
<sequence length="379" mass="39886">MVAYPNSVTAIVSDVPKDGGIAWKKEKLQLREPLDDEVLVQIVASGICHTDIAMSAVPSEAPGFAPYPKVTGHEGSGIVLRTGSSVSHVKEGDKVLLSFDYCGSDDCRACVDGIPGYCNDFHPRNILSIPEVYQGENGQSVSGLFFGQSSFSSQAIVKGTSALNVTHLVKNDEELTLFAPLGCGLQTGAGAVTELANIGQNDSIAIFGLGGVGMAAIMAAKVRGAKIIIGVDRVKSRLDLARELGATHVIDTSNLPSLTTDLAKAIREIVLVGTTANFDTTGVIPIIDAGVQSLSPMGQTILIGIVDGQMSVDLGSMLARGTAIRGCIEGNAKPAKVIVPNLVDISDTKQLSQFVPEMIEWYRQGKFPIEKLAKTYSVS</sequence>
<evidence type="ECO:0000256" key="1">
    <source>
        <dbReference type="ARBA" id="ARBA00001947"/>
    </source>
</evidence>
<keyword evidence="4 6" id="KW-0862">Zinc</keyword>
<keyword evidence="9" id="KW-1185">Reference proteome</keyword>
<dbReference type="GO" id="GO:0016491">
    <property type="term" value="F:oxidoreductase activity"/>
    <property type="evidence" value="ECO:0007669"/>
    <property type="project" value="UniProtKB-KW"/>
</dbReference>
<evidence type="ECO:0000256" key="4">
    <source>
        <dbReference type="ARBA" id="ARBA00022833"/>
    </source>
</evidence>
<dbReference type="InterPro" id="IPR013154">
    <property type="entry name" value="ADH-like_N"/>
</dbReference>
<evidence type="ECO:0000256" key="3">
    <source>
        <dbReference type="ARBA" id="ARBA00022723"/>
    </source>
</evidence>
<dbReference type="InterPro" id="IPR020843">
    <property type="entry name" value="ER"/>
</dbReference>
<dbReference type="Pfam" id="PF00107">
    <property type="entry name" value="ADH_zinc_N"/>
    <property type="match status" value="1"/>
</dbReference>
<evidence type="ECO:0000256" key="6">
    <source>
        <dbReference type="RuleBase" id="RU361277"/>
    </source>
</evidence>
<comment type="cofactor">
    <cofactor evidence="1 6">
        <name>Zn(2+)</name>
        <dbReference type="ChEBI" id="CHEBI:29105"/>
    </cofactor>
</comment>
<dbReference type="InterPro" id="IPR013149">
    <property type="entry name" value="ADH-like_C"/>
</dbReference>
<protein>
    <recommendedName>
        <fullName evidence="7">Enoyl reductase (ER) domain-containing protein</fullName>
    </recommendedName>
</protein>
<dbReference type="Gene3D" id="3.40.50.720">
    <property type="entry name" value="NAD(P)-binding Rossmann-like Domain"/>
    <property type="match status" value="1"/>
</dbReference>
<reference evidence="8" key="1">
    <citation type="journal article" date="2021" name="Nat. Commun.">
        <title>Genetic determinants of endophytism in the Arabidopsis root mycobiome.</title>
        <authorList>
            <person name="Mesny F."/>
            <person name="Miyauchi S."/>
            <person name="Thiergart T."/>
            <person name="Pickel B."/>
            <person name="Atanasova L."/>
            <person name="Karlsson M."/>
            <person name="Huettel B."/>
            <person name="Barry K.W."/>
            <person name="Haridas S."/>
            <person name="Chen C."/>
            <person name="Bauer D."/>
            <person name="Andreopoulos W."/>
            <person name="Pangilinan J."/>
            <person name="LaButti K."/>
            <person name="Riley R."/>
            <person name="Lipzen A."/>
            <person name="Clum A."/>
            <person name="Drula E."/>
            <person name="Henrissat B."/>
            <person name="Kohler A."/>
            <person name="Grigoriev I.V."/>
            <person name="Martin F.M."/>
            <person name="Hacquard S."/>
        </authorList>
    </citation>
    <scope>NUCLEOTIDE SEQUENCE</scope>
    <source>
        <strain evidence="8">MPI-SDFR-AT-0120</strain>
    </source>
</reference>